<dbReference type="Gene3D" id="2.30.30.40">
    <property type="entry name" value="SH3 Domains"/>
    <property type="match status" value="1"/>
</dbReference>
<dbReference type="InterPro" id="IPR036061">
    <property type="entry name" value="CheW-like_dom_sf"/>
</dbReference>
<sequence length="524" mass="54842">MEGFIGEPDGERRFGVFFLASMQLALPLDALREVVPCETLAVLPCAAPCVVGGVDLRGVLVPVIDLRLLLGLSREEPSAEAPRCIVIMVHQGFLLGLRVHGVVGVFDCPSGGWNRMAARNAVVSILGGSFQRSDDASLVSVLSPEGLAGLQGVPMVVDPSPARQMGVTGAAGAAGELPAESYLMLVRSGRVPMALASEKVFTTILNPEFHHSPLSGAYCLGVIEYAGVKVPAVDILSLCGLGCIAEPTRTQAFLIQYAKGLVAFIVDEVIDVVRADGTSAVPIPARTLPQAEFFVGVLPLETLPLHSRKPETEGIGYYFLLDGRLLATHPKMEGLARMNTPVEGLGRSSGPNLLAGAAQTQVQAERCRVLTYDLGFEVATPIEQIAEIIPWMEETTIFGAGSRASGLVVSRGRAIPTFCLSDLIGLPGAERSPTASVLVVELEGGASIGFTVPRLVSIDEAPRNRPDSPGASRLALPEIAAASGARWSSAIVGAGPAERMLGVLDLQHLAETLCPPSAVALTAS</sequence>
<comment type="caution">
    <text evidence="2">The sequence shown here is derived from an EMBL/GenBank/DDBJ whole genome shotgun (WGS) entry which is preliminary data.</text>
</comment>
<organism evidence="2 3">
    <name type="scientific">Zoogloea oleivorans</name>
    <dbReference type="NCBI Taxonomy" id="1552750"/>
    <lineage>
        <taxon>Bacteria</taxon>
        <taxon>Pseudomonadati</taxon>
        <taxon>Pseudomonadota</taxon>
        <taxon>Betaproteobacteria</taxon>
        <taxon>Rhodocyclales</taxon>
        <taxon>Zoogloeaceae</taxon>
        <taxon>Zoogloea</taxon>
    </lineage>
</organism>
<proteinExistence type="predicted"/>
<dbReference type="SMART" id="SM00260">
    <property type="entry name" value="CheW"/>
    <property type="match status" value="2"/>
</dbReference>
<evidence type="ECO:0000259" key="1">
    <source>
        <dbReference type="PROSITE" id="PS50851"/>
    </source>
</evidence>
<dbReference type="Pfam" id="PF01584">
    <property type="entry name" value="CheW"/>
    <property type="match status" value="3"/>
</dbReference>
<dbReference type="RefSeq" id="WP_148579727.1">
    <property type="nucleotide sequence ID" value="NZ_JAVEUW010000118.1"/>
</dbReference>
<dbReference type="PANTHER" id="PTHR22617">
    <property type="entry name" value="CHEMOTAXIS SENSOR HISTIDINE KINASE-RELATED"/>
    <property type="match status" value="1"/>
</dbReference>
<name>A0A6C2CQ16_9RHOO</name>
<dbReference type="AlphaFoldDB" id="A0A6C2CQ16"/>
<feature type="domain" description="CheW-like" evidence="1">
    <location>
        <begin position="11"/>
        <end position="153"/>
    </location>
</feature>
<feature type="domain" description="CheW-like" evidence="1">
    <location>
        <begin position="361"/>
        <end position="515"/>
    </location>
</feature>
<accession>A0A6C2CQ16</accession>
<dbReference type="GO" id="GO:0006935">
    <property type="term" value="P:chemotaxis"/>
    <property type="evidence" value="ECO:0007669"/>
    <property type="project" value="InterPro"/>
</dbReference>
<dbReference type="Gene3D" id="2.40.50.180">
    <property type="entry name" value="CheA-289, Domain 4"/>
    <property type="match status" value="3"/>
</dbReference>
<dbReference type="InterPro" id="IPR002545">
    <property type="entry name" value="CheW-lke_dom"/>
</dbReference>
<evidence type="ECO:0000313" key="3">
    <source>
        <dbReference type="Proteomes" id="UP000389128"/>
    </source>
</evidence>
<dbReference type="PROSITE" id="PS50851">
    <property type="entry name" value="CHEW"/>
    <property type="match status" value="3"/>
</dbReference>
<dbReference type="GO" id="GO:0005829">
    <property type="term" value="C:cytosol"/>
    <property type="evidence" value="ECO:0007669"/>
    <property type="project" value="TreeGrafter"/>
</dbReference>
<evidence type="ECO:0000313" key="2">
    <source>
        <dbReference type="EMBL" id="TYC56038.1"/>
    </source>
</evidence>
<dbReference type="OrthoDB" id="8573762at2"/>
<gene>
    <name evidence="2" type="ORF">ETQ85_14205</name>
</gene>
<dbReference type="PANTHER" id="PTHR22617:SF23">
    <property type="entry name" value="CHEMOTAXIS PROTEIN CHEW"/>
    <property type="match status" value="1"/>
</dbReference>
<dbReference type="InterPro" id="IPR039315">
    <property type="entry name" value="CheW"/>
</dbReference>
<protein>
    <submittedName>
        <fullName evidence="2">Chemotaxis protein CheW</fullName>
    </submittedName>
</protein>
<feature type="domain" description="CheW-like" evidence="1">
    <location>
        <begin position="180"/>
        <end position="332"/>
    </location>
</feature>
<dbReference type="Proteomes" id="UP000389128">
    <property type="component" value="Unassembled WGS sequence"/>
</dbReference>
<dbReference type="SUPFAM" id="SSF50341">
    <property type="entry name" value="CheW-like"/>
    <property type="match status" value="3"/>
</dbReference>
<keyword evidence="3" id="KW-1185">Reference proteome</keyword>
<reference evidence="2 3" key="1">
    <citation type="submission" date="2019-01" db="EMBL/GenBank/DDBJ databases">
        <title>Zoogloea oleivorans genome sequencing and assembly.</title>
        <authorList>
            <person name="Tancsics A."/>
            <person name="Farkas M."/>
            <person name="Kriszt B."/>
            <person name="Maroti G."/>
            <person name="Horvath B."/>
        </authorList>
    </citation>
    <scope>NUCLEOTIDE SEQUENCE [LARGE SCALE GENOMIC DNA]</scope>
    <source>
        <strain evidence="2 3">Buc</strain>
    </source>
</reference>
<dbReference type="GO" id="GO:0007165">
    <property type="term" value="P:signal transduction"/>
    <property type="evidence" value="ECO:0007669"/>
    <property type="project" value="InterPro"/>
</dbReference>
<dbReference type="EMBL" id="SDKK01000012">
    <property type="protein sequence ID" value="TYC56038.1"/>
    <property type="molecule type" value="Genomic_DNA"/>
</dbReference>